<feature type="domain" description="RIIa" evidence="2">
    <location>
        <begin position="12"/>
        <end position="49"/>
    </location>
</feature>
<feature type="region of interest" description="Disordered" evidence="1">
    <location>
        <begin position="96"/>
        <end position="117"/>
    </location>
</feature>
<dbReference type="InterPro" id="IPR003117">
    <property type="entry name" value="cAMP_dep_PK_reg_su_I/II_a/b"/>
</dbReference>
<dbReference type="KEGG" id="sasa:106584256"/>
<dbReference type="PANTHER" id="PTHR15494">
    <property type="entry name" value="CALCIUM-BINDING TYROSINE PHOSPHORYLATION-REGULATED PROTEIN"/>
    <property type="match status" value="1"/>
</dbReference>
<evidence type="ECO:0000313" key="3">
    <source>
        <dbReference type="Proteomes" id="UP001652741"/>
    </source>
</evidence>
<proteinExistence type="predicted"/>
<dbReference type="GO" id="GO:0048240">
    <property type="term" value="P:sperm capacitation"/>
    <property type="evidence" value="ECO:0007669"/>
    <property type="project" value="InterPro"/>
</dbReference>
<evidence type="ECO:0000259" key="2">
    <source>
        <dbReference type="SMART" id="SM00394"/>
    </source>
</evidence>
<accession>A0A1S3PB40</accession>
<dbReference type="GeneID" id="106584256"/>
<name>A0A1S3PB40_SALSA</name>
<sequence length="598" mass="66193">MSRGEYDGILPYGLTTMLEGLSRAVLKKRPDNLKLFALYYLTELKKFKNENPSFGIKKLVVDFHKDRAESLHDDGFEEELKMIGFEGIRPGLSRLTREETTSPSRSIPDRVNSIPSTAKGDAVLSTHITESNLQINSRQDNYARPKSALVVNQPGISPVTIDWRLKSSSVKHQSVNARGQEVEVKQGGGPDKAANTRSSGGSENGTVGDAPVQAASNPCTENKVTLITPNYKEIRELVHDLSKAPEQRETILVTEELPSPSGDASTIPHSRSPVGQRAAATTTTGPKRESHGVKTQVIATTNRRRVRIDAWAQVPGKSFIRSSAARPSGCTDERRPLNAAAVVHSEQGYQDTEHPRDYEVSPETNHDYSHDDEAWRGQHISKGESHGKVFVPIQYHAPCCCAQRRYPQECACHYSTSQDYGYCPGLPTHHPGLLHNQCAYNYSPVCQPQINLCHCAAESTVPLAIHVPRCVMVRPHTTGRLKQQTQIKSCQTSTTTNCWNEGPAVARRRCAYPTLMSSSYYPTDSDSYCLPLQPRSTMKYVPVYVPMDDHSMPKALRPAHPAAYVPFSYVMEAEEGRRARPSVPFKRVALSKPCGGLH</sequence>
<dbReference type="RefSeq" id="XP_045562421.1">
    <property type="nucleotide sequence ID" value="XM_045706465.1"/>
</dbReference>
<dbReference type="InterPro" id="IPR047579">
    <property type="entry name" value="DD_CABYR_SP17"/>
</dbReference>
<feature type="region of interest" description="Disordered" evidence="1">
    <location>
        <begin position="254"/>
        <end position="294"/>
    </location>
</feature>
<dbReference type="Proteomes" id="UP001652741">
    <property type="component" value="Chromosome ssa23"/>
</dbReference>
<dbReference type="CDD" id="cd12100">
    <property type="entry name" value="DD_CABYR_SP17"/>
    <property type="match status" value="1"/>
</dbReference>
<dbReference type="SUPFAM" id="SSF47391">
    <property type="entry name" value="Dimerization-anchoring domain of cAMP-dependent PK regulatory subunit"/>
    <property type="match status" value="1"/>
</dbReference>
<dbReference type="GO" id="GO:0005737">
    <property type="term" value="C:cytoplasm"/>
    <property type="evidence" value="ECO:0007669"/>
    <property type="project" value="TreeGrafter"/>
</dbReference>
<reference evidence="4 5" key="1">
    <citation type="submission" date="2025-05" db="UniProtKB">
        <authorList>
            <consortium name="RefSeq"/>
        </authorList>
    </citation>
    <scope>IDENTIFICATION</scope>
</reference>
<dbReference type="SMART" id="SM00394">
    <property type="entry name" value="RIIa"/>
    <property type="match status" value="1"/>
</dbReference>
<organism evidence="3 4">
    <name type="scientific">Salmo salar</name>
    <name type="common">Atlantic salmon</name>
    <dbReference type="NCBI Taxonomy" id="8030"/>
    <lineage>
        <taxon>Eukaryota</taxon>
        <taxon>Metazoa</taxon>
        <taxon>Chordata</taxon>
        <taxon>Craniata</taxon>
        <taxon>Vertebrata</taxon>
        <taxon>Euteleostomi</taxon>
        <taxon>Actinopterygii</taxon>
        <taxon>Neopterygii</taxon>
        <taxon>Teleostei</taxon>
        <taxon>Protacanthopterygii</taxon>
        <taxon>Salmoniformes</taxon>
        <taxon>Salmonidae</taxon>
        <taxon>Salmoninae</taxon>
        <taxon>Salmo</taxon>
    </lineage>
</organism>
<dbReference type="RefSeq" id="XP_014024781.2">
    <property type="nucleotide sequence ID" value="XM_014169306.2"/>
</dbReference>
<dbReference type="Gene3D" id="1.20.890.10">
    <property type="entry name" value="cAMP-dependent protein kinase regulatory subunit, dimerization-anchoring domain"/>
    <property type="match status" value="1"/>
</dbReference>
<dbReference type="Pfam" id="PF02197">
    <property type="entry name" value="RIIa"/>
    <property type="match status" value="1"/>
</dbReference>
<evidence type="ECO:0000313" key="5">
    <source>
        <dbReference type="RefSeq" id="XP_045562421.1"/>
    </source>
</evidence>
<feature type="region of interest" description="Disordered" evidence="1">
    <location>
        <begin position="345"/>
        <end position="371"/>
    </location>
</feature>
<evidence type="ECO:0000313" key="4">
    <source>
        <dbReference type="RefSeq" id="XP_014024781.2"/>
    </source>
</evidence>
<feature type="compositionally biased region" description="Basic and acidic residues" evidence="1">
    <location>
        <begin position="351"/>
        <end position="371"/>
    </location>
</feature>
<dbReference type="InterPro" id="IPR038848">
    <property type="entry name" value="CABYR"/>
</dbReference>
<gene>
    <name evidence="4 5" type="primary">LOC106584256</name>
</gene>
<keyword evidence="3" id="KW-1185">Reference proteome</keyword>
<feature type="region of interest" description="Disordered" evidence="1">
    <location>
        <begin position="172"/>
        <end position="216"/>
    </location>
</feature>
<feature type="compositionally biased region" description="Polar residues" evidence="1">
    <location>
        <begin position="195"/>
        <end position="205"/>
    </location>
</feature>
<dbReference type="GO" id="GO:0035686">
    <property type="term" value="C:sperm fibrous sheath"/>
    <property type="evidence" value="ECO:0007669"/>
    <property type="project" value="TreeGrafter"/>
</dbReference>
<dbReference type="PANTHER" id="PTHR15494:SF0">
    <property type="entry name" value="CALCIUM-BINDING TYROSINE PHOSPHORYLATION-REGULATED PROTEIN"/>
    <property type="match status" value="1"/>
</dbReference>
<dbReference type="AlphaFoldDB" id="A0A1S3PB40"/>
<evidence type="ECO:0000256" key="1">
    <source>
        <dbReference type="SAM" id="MobiDB-lite"/>
    </source>
</evidence>
<protein>
    <submittedName>
        <fullName evidence="4 5">Uncharacterized protein LOC106584256</fullName>
    </submittedName>
</protein>
<dbReference type="GO" id="GO:0005509">
    <property type="term" value="F:calcium ion binding"/>
    <property type="evidence" value="ECO:0007669"/>
    <property type="project" value="InterPro"/>
</dbReference>